<dbReference type="Proteomes" id="UP001199355">
    <property type="component" value="Unassembled WGS sequence"/>
</dbReference>
<evidence type="ECO:0000313" key="2">
    <source>
        <dbReference type="EMBL" id="MCC2168799.1"/>
    </source>
</evidence>
<evidence type="ECO:0000259" key="1">
    <source>
        <dbReference type="Pfam" id="PF01610"/>
    </source>
</evidence>
<dbReference type="EMBL" id="JAJEQF010000047">
    <property type="protein sequence ID" value="MCC2168799.1"/>
    <property type="molecule type" value="Genomic_DNA"/>
</dbReference>
<keyword evidence="3" id="KW-1185">Reference proteome</keyword>
<dbReference type="InterPro" id="IPR047951">
    <property type="entry name" value="Transpos_ISL3"/>
</dbReference>
<protein>
    <submittedName>
        <fullName evidence="2">Transposase</fullName>
    </submittedName>
</protein>
<dbReference type="Pfam" id="PF01610">
    <property type="entry name" value="DDE_Tnp_ISL3"/>
    <property type="match status" value="1"/>
</dbReference>
<dbReference type="RefSeq" id="WP_308728900.1">
    <property type="nucleotide sequence ID" value="NZ_JAJEQF010000047.1"/>
</dbReference>
<dbReference type="PANTHER" id="PTHR33498">
    <property type="entry name" value="TRANSPOSASE FOR INSERTION SEQUENCE ELEMENT IS1557"/>
    <property type="match status" value="1"/>
</dbReference>
<comment type="caution">
    <text evidence="2">The sequence shown here is derived from an EMBL/GenBank/DDBJ whole genome shotgun (WGS) entry which is preliminary data.</text>
</comment>
<accession>A0AAE3DNE6</accession>
<gene>
    <name evidence="2" type="ORF">LKD45_14080</name>
</gene>
<organism evidence="2 3">
    <name type="scientific">Gallintestinimicrobium propionicum</name>
    <dbReference type="NCBI Taxonomy" id="2981770"/>
    <lineage>
        <taxon>Bacteria</taxon>
        <taxon>Bacillati</taxon>
        <taxon>Bacillota</taxon>
        <taxon>Clostridia</taxon>
        <taxon>Lachnospirales</taxon>
        <taxon>Lachnospiraceae</taxon>
        <taxon>Gallintestinimicrobium</taxon>
    </lineage>
</organism>
<reference evidence="2 3" key="1">
    <citation type="submission" date="2021-10" db="EMBL/GenBank/DDBJ databases">
        <title>Anaerobic single-cell dispensing facilitates the cultivation of human gut bacteria.</title>
        <authorList>
            <person name="Afrizal A."/>
        </authorList>
    </citation>
    <scope>NUCLEOTIDE SEQUENCE [LARGE SCALE GENOMIC DNA]</scope>
    <source>
        <strain evidence="2 3">CLA-AA-H244</strain>
    </source>
</reference>
<feature type="domain" description="Transposase IS204/IS1001/IS1096/IS1165 DDE" evidence="1">
    <location>
        <begin position="13"/>
        <end position="138"/>
    </location>
</feature>
<proteinExistence type="predicted"/>
<evidence type="ECO:0000313" key="3">
    <source>
        <dbReference type="Proteomes" id="UP001199355"/>
    </source>
</evidence>
<dbReference type="InterPro" id="IPR002560">
    <property type="entry name" value="Transposase_DDE"/>
</dbReference>
<dbReference type="PANTHER" id="PTHR33498:SF1">
    <property type="entry name" value="TRANSPOSASE FOR INSERTION SEQUENCE ELEMENT IS1557"/>
    <property type="match status" value="1"/>
</dbReference>
<name>A0AAE3DNE6_9FIRM</name>
<sequence length="317" mass="37002">MSPIVDKPKITKVCVDDFALKKRYTYGTVMVDWETHRIIDLIPSRDTKEVGEWLKTYPNIRMIARDGASTYASASRESHPDAIQVTDRFHLIKNLTEIIDRYIKNTFPSRVEIPAEKEITDERKALYNTANRAQRIRYAHQKYKEGYTTQEIAYLLHAGERTISTYLSIPEDEIPEDRSIVRERRHQEAVSQKRAEIELAQRLCSEGRTISEIASATHQTRKTIQNYLDPDYSPINGHYDRKRPGKLTPYEEEVVDMRSKGKTYDEIYQYIKQKGYSGSVAAIRMYMQKERAHKNTVTGTSNNIEINDYVYRKVYLS</sequence>
<dbReference type="AlphaFoldDB" id="A0AAE3DNE6"/>